<evidence type="ECO:0000256" key="2">
    <source>
        <dbReference type="SAM" id="Phobius"/>
    </source>
</evidence>
<accession>A0A0C9MV50</accession>
<feature type="transmembrane region" description="Helical" evidence="2">
    <location>
        <begin position="131"/>
        <end position="157"/>
    </location>
</feature>
<feature type="transmembrane region" description="Helical" evidence="2">
    <location>
        <begin position="238"/>
        <end position="264"/>
    </location>
</feature>
<dbReference type="Proteomes" id="UP000053815">
    <property type="component" value="Unassembled WGS sequence"/>
</dbReference>
<keyword evidence="2" id="KW-0472">Membrane</keyword>
<dbReference type="OrthoDB" id="2280705at2759"/>
<protein>
    <submittedName>
        <fullName evidence="3">Uncharacterized protein</fullName>
    </submittedName>
</protein>
<feature type="transmembrane region" description="Helical" evidence="2">
    <location>
        <begin position="73"/>
        <end position="93"/>
    </location>
</feature>
<reference evidence="3" key="1">
    <citation type="submission" date="2014-09" db="EMBL/GenBank/DDBJ databases">
        <title>Draft genome sequence of an oleaginous Mucoromycotina fungus Mucor ambiguus NBRC6742.</title>
        <authorList>
            <person name="Takeda I."/>
            <person name="Yamane N."/>
            <person name="Morita T."/>
            <person name="Tamano K."/>
            <person name="Machida M."/>
            <person name="Baker S."/>
            <person name="Koike H."/>
        </authorList>
    </citation>
    <scope>NUCLEOTIDE SEQUENCE</scope>
    <source>
        <strain evidence="3">NBRC 6742</strain>
    </source>
</reference>
<feature type="transmembrane region" description="Helical" evidence="2">
    <location>
        <begin position="6"/>
        <end position="25"/>
    </location>
</feature>
<dbReference type="EMBL" id="DF836807">
    <property type="protein sequence ID" value="GAN11259.1"/>
    <property type="molecule type" value="Genomic_DNA"/>
</dbReference>
<keyword evidence="2" id="KW-0812">Transmembrane</keyword>
<dbReference type="AlphaFoldDB" id="A0A0C9MV50"/>
<keyword evidence="4" id="KW-1185">Reference proteome</keyword>
<sequence>MLSAQENAWCVYTALFLFFSIILTCRCRHNILLIPFAIFGMLMSIGNICLLAAHYGETSVSVNWVSKSLVLSLLPAASVLVFLGIMEAQLIFIRHIATAIHNRDHWGSLYLREPEKRKPGTKKNPVRPWTYYTSLVSLALYTLLAVSSVILLAAATSITQKKIGGAVCVTLMLLVVCFNMLVIMSYSKSTNHIRLIRRNRDDMLFLKVTPILFSVCMAGMSALSWIYCLHDDPMSISITLWIVLESFVVYLPLIAILIMCIYTGKIKKIGRQYRIETDQRSFNPQYSYKTVTDIESVTKKLSQEESNKLACPPPPAYQPVNKTSPLASYA</sequence>
<evidence type="ECO:0000313" key="4">
    <source>
        <dbReference type="Proteomes" id="UP000053815"/>
    </source>
</evidence>
<proteinExistence type="predicted"/>
<evidence type="ECO:0000313" key="3">
    <source>
        <dbReference type="EMBL" id="GAN11259.1"/>
    </source>
</evidence>
<keyword evidence="2" id="KW-1133">Transmembrane helix</keyword>
<feature type="transmembrane region" description="Helical" evidence="2">
    <location>
        <begin position="163"/>
        <end position="183"/>
    </location>
</feature>
<feature type="transmembrane region" description="Helical" evidence="2">
    <location>
        <begin position="32"/>
        <end position="53"/>
    </location>
</feature>
<evidence type="ECO:0000256" key="1">
    <source>
        <dbReference type="SAM" id="MobiDB-lite"/>
    </source>
</evidence>
<feature type="region of interest" description="Disordered" evidence="1">
    <location>
        <begin position="305"/>
        <end position="330"/>
    </location>
</feature>
<feature type="transmembrane region" description="Helical" evidence="2">
    <location>
        <begin position="204"/>
        <end position="226"/>
    </location>
</feature>
<name>A0A0C9MV50_9FUNG</name>
<gene>
    <name evidence="3" type="ORF">MAM1_0518d10818</name>
</gene>
<feature type="compositionally biased region" description="Polar residues" evidence="1">
    <location>
        <begin position="320"/>
        <end position="330"/>
    </location>
</feature>
<organism evidence="3">
    <name type="scientific">Mucor ambiguus</name>
    <dbReference type="NCBI Taxonomy" id="91626"/>
    <lineage>
        <taxon>Eukaryota</taxon>
        <taxon>Fungi</taxon>
        <taxon>Fungi incertae sedis</taxon>
        <taxon>Mucoromycota</taxon>
        <taxon>Mucoromycotina</taxon>
        <taxon>Mucoromycetes</taxon>
        <taxon>Mucorales</taxon>
        <taxon>Mucorineae</taxon>
        <taxon>Mucoraceae</taxon>
        <taxon>Mucor</taxon>
    </lineage>
</organism>